<dbReference type="KEGG" id="tem:JW646_19815"/>
<reference evidence="2 3" key="1">
    <citation type="journal article" date="2023" name="Int. J. Syst. Evol. Microbiol.">
        <title>Terrisporobacter hibernicus sp. nov., isolated from bovine faeces in Northern Ireland.</title>
        <authorList>
            <person name="Mitchell M."/>
            <person name="Nguyen S.V."/>
            <person name="Connor M."/>
            <person name="Fairley D.J."/>
            <person name="Donoghue O."/>
            <person name="Marshall H."/>
            <person name="Koolman L."/>
            <person name="McMullan G."/>
            <person name="Schaffer K.E."/>
            <person name="McGrath J.W."/>
            <person name="Fanning S."/>
        </authorList>
    </citation>
    <scope>NUCLEOTIDE SEQUENCE [LARGE SCALE GENOMIC DNA]</scope>
    <source>
        <strain evidence="2 3">MCA3</strain>
    </source>
</reference>
<dbReference type="EMBL" id="CP081135">
    <property type="protein sequence ID" value="UEL47836.1"/>
    <property type="molecule type" value="Genomic_DNA"/>
</dbReference>
<dbReference type="RefSeq" id="WP_074917121.1">
    <property type="nucleotide sequence ID" value="NZ_CP081135.1"/>
</dbReference>
<sequence>MNKELIKGSTVTLILNTLKKEPTYGYGMIKEIENKSGGLFLFKEGTLYPILHDLEKNKLIESFWESENGRRRKYYRITKKGLTELKKRENEWEVFSKTMNLVLGGQH</sequence>
<dbReference type="InterPro" id="IPR036390">
    <property type="entry name" value="WH_DNA-bd_sf"/>
</dbReference>
<dbReference type="InterPro" id="IPR036388">
    <property type="entry name" value="WH-like_DNA-bd_sf"/>
</dbReference>
<dbReference type="Pfam" id="PF03551">
    <property type="entry name" value="PadR"/>
    <property type="match status" value="1"/>
</dbReference>
<proteinExistence type="predicted"/>
<gene>
    <name evidence="2" type="ORF">JW646_19815</name>
</gene>
<protein>
    <submittedName>
        <fullName evidence="2">PadR family transcriptional regulator</fullName>
    </submittedName>
</protein>
<dbReference type="Gene3D" id="1.10.10.10">
    <property type="entry name" value="Winged helix-like DNA-binding domain superfamily/Winged helix DNA-binding domain"/>
    <property type="match status" value="1"/>
</dbReference>
<evidence type="ECO:0000259" key="1">
    <source>
        <dbReference type="Pfam" id="PF03551"/>
    </source>
</evidence>
<name>A0AAX2ZFN2_9FIRM</name>
<keyword evidence="3" id="KW-1185">Reference proteome</keyword>
<evidence type="ECO:0000313" key="2">
    <source>
        <dbReference type="EMBL" id="UEL47836.1"/>
    </source>
</evidence>
<dbReference type="InterPro" id="IPR005149">
    <property type="entry name" value="Tscrpt_reg_PadR_N"/>
</dbReference>
<dbReference type="SUPFAM" id="SSF46785">
    <property type="entry name" value="Winged helix' DNA-binding domain"/>
    <property type="match status" value="1"/>
</dbReference>
<accession>A0AAX2ZFN2</accession>
<feature type="domain" description="Transcription regulator PadR N-terminal" evidence="1">
    <location>
        <begin position="14"/>
        <end position="86"/>
    </location>
</feature>
<dbReference type="PANTHER" id="PTHR43252:SF7">
    <property type="entry name" value="TRANSCRIPTIONAL REGULATOR YQJI"/>
    <property type="match status" value="1"/>
</dbReference>
<dbReference type="PANTHER" id="PTHR43252">
    <property type="entry name" value="TRANSCRIPTIONAL REGULATOR YQJI"/>
    <property type="match status" value="1"/>
</dbReference>
<evidence type="ECO:0000313" key="3">
    <source>
        <dbReference type="Proteomes" id="UP001198983"/>
    </source>
</evidence>
<dbReference type="Proteomes" id="UP001198983">
    <property type="component" value="Chromosome"/>
</dbReference>
<dbReference type="AlphaFoldDB" id="A0AAX2ZFN2"/>
<organism evidence="2 3">
    <name type="scientific">Terrisporobacter hibernicus</name>
    <dbReference type="NCBI Taxonomy" id="2813371"/>
    <lineage>
        <taxon>Bacteria</taxon>
        <taxon>Bacillati</taxon>
        <taxon>Bacillota</taxon>
        <taxon>Clostridia</taxon>
        <taxon>Peptostreptococcales</taxon>
        <taxon>Peptostreptococcaceae</taxon>
        <taxon>Terrisporobacter</taxon>
    </lineage>
</organism>